<gene>
    <name evidence="3" type="ORF">LCGC14_3162440</name>
</gene>
<dbReference type="PANTHER" id="PTHR43318">
    <property type="entry name" value="UDP-N-ACETYLGLUCOSAMINE 4,6-DEHYDRATASE"/>
    <property type="match status" value="1"/>
</dbReference>
<dbReference type="Gene3D" id="3.40.50.720">
    <property type="entry name" value="NAD(P)-binding Rossmann-like Domain"/>
    <property type="match status" value="1"/>
</dbReference>
<comment type="caution">
    <text evidence="3">The sequence shown here is derived from an EMBL/GenBank/DDBJ whole genome shotgun (WGS) entry which is preliminary data.</text>
</comment>
<feature type="region of interest" description="Disordered" evidence="1">
    <location>
        <begin position="114"/>
        <end position="137"/>
    </location>
</feature>
<evidence type="ECO:0000259" key="2">
    <source>
        <dbReference type="Pfam" id="PF02719"/>
    </source>
</evidence>
<evidence type="ECO:0000313" key="3">
    <source>
        <dbReference type="EMBL" id="KKK46717.1"/>
    </source>
</evidence>
<name>A0A0F8VQY2_9ZZZZ</name>
<dbReference type="InterPro" id="IPR051203">
    <property type="entry name" value="Polysaccharide_Synthase-Rel"/>
</dbReference>
<feature type="non-terminal residue" evidence="3">
    <location>
        <position position="1"/>
    </location>
</feature>
<dbReference type="AlphaFoldDB" id="A0A0F8VQY2"/>
<feature type="compositionally biased region" description="Basic and acidic residues" evidence="1">
    <location>
        <begin position="125"/>
        <end position="137"/>
    </location>
</feature>
<organism evidence="3">
    <name type="scientific">marine sediment metagenome</name>
    <dbReference type="NCBI Taxonomy" id="412755"/>
    <lineage>
        <taxon>unclassified sequences</taxon>
        <taxon>metagenomes</taxon>
        <taxon>ecological metagenomes</taxon>
    </lineage>
</organism>
<accession>A0A0F8VQY2</accession>
<dbReference type="InterPro" id="IPR003869">
    <property type="entry name" value="Polysac_CapD-like"/>
</dbReference>
<dbReference type="PANTHER" id="PTHR43318:SF1">
    <property type="entry name" value="POLYSACCHARIDE BIOSYNTHESIS PROTEIN EPSC-RELATED"/>
    <property type="match status" value="1"/>
</dbReference>
<dbReference type="EMBL" id="LAZR01069938">
    <property type="protein sequence ID" value="KKK46717.1"/>
    <property type="molecule type" value="Genomic_DNA"/>
</dbReference>
<evidence type="ECO:0000256" key="1">
    <source>
        <dbReference type="SAM" id="MobiDB-lite"/>
    </source>
</evidence>
<sequence length="137" mass="15499">GEIFVLEMGEPVRIVDLARDLIRLSGLPEDAIEITFTGVRPGEKLYEELYFEDEETLPTSHPKLRAAYHRPYSVEEVRHAIDELEQLIHAPEAVLREKLHEIVSEYVVPSHDAVGAPEQASLGRPSEEGDRHVNLQP</sequence>
<reference evidence="3" key="1">
    <citation type="journal article" date="2015" name="Nature">
        <title>Complex archaea that bridge the gap between prokaryotes and eukaryotes.</title>
        <authorList>
            <person name="Spang A."/>
            <person name="Saw J.H."/>
            <person name="Jorgensen S.L."/>
            <person name="Zaremba-Niedzwiedzka K."/>
            <person name="Martijn J."/>
            <person name="Lind A.E."/>
            <person name="van Eijk R."/>
            <person name="Schleper C."/>
            <person name="Guy L."/>
            <person name="Ettema T.J."/>
        </authorList>
    </citation>
    <scope>NUCLEOTIDE SEQUENCE</scope>
</reference>
<protein>
    <recommendedName>
        <fullName evidence="2">Polysaccharide biosynthesis protein CapD-like domain-containing protein</fullName>
    </recommendedName>
</protein>
<feature type="domain" description="Polysaccharide biosynthesis protein CapD-like" evidence="2">
    <location>
        <begin position="1"/>
        <end position="66"/>
    </location>
</feature>
<dbReference type="Pfam" id="PF02719">
    <property type="entry name" value="Polysacc_synt_2"/>
    <property type="match status" value="1"/>
</dbReference>
<proteinExistence type="predicted"/>